<feature type="region of interest" description="Disordered" evidence="1">
    <location>
        <begin position="1"/>
        <end position="43"/>
    </location>
</feature>
<accession>A0A5N5W9X2</accession>
<dbReference type="SUPFAM" id="SSF47413">
    <property type="entry name" value="lambda repressor-like DNA-binding domains"/>
    <property type="match status" value="1"/>
</dbReference>
<dbReference type="PROSITE" id="PS50943">
    <property type="entry name" value="HTH_CROC1"/>
    <property type="match status" value="1"/>
</dbReference>
<dbReference type="Pfam" id="PF13560">
    <property type="entry name" value="HTH_31"/>
    <property type="match status" value="1"/>
</dbReference>
<dbReference type="OrthoDB" id="4081351at2"/>
<organism evidence="3 4">
    <name type="scientific">Streptomyces mobaraensis</name>
    <name type="common">Streptoverticillium mobaraense</name>
    <dbReference type="NCBI Taxonomy" id="35621"/>
    <lineage>
        <taxon>Bacteria</taxon>
        <taxon>Bacillati</taxon>
        <taxon>Actinomycetota</taxon>
        <taxon>Actinomycetes</taxon>
        <taxon>Kitasatosporales</taxon>
        <taxon>Streptomycetaceae</taxon>
        <taxon>Streptomyces</taxon>
    </lineage>
</organism>
<keyword evidence="4" id="KW-1185">Reference proteome</keyword>
<dbReference type="GO" id="GO:0003677">
    <property type="term" value="F:DNA binding"/>
    <property type="evidence" value="ECO:0007669"/>
    <property type="project" value="InterPro"/>
</dbReference>
<dbReference type="InterPro" id="IPR010982">
    <property type="entry name" value="Lambda_DNA-bd_dom_sf"/>
</dbReference>
<feature type="domain" description="HTH cro/C1-type" evidence="2">
    <location>
        <begin position="44"/>
        <end position="98"/>
    </location>
</feature>
<sequence length="310" mass="35289">MCRSRRGEWMSAVPKPQPEQAASVAGRRSDQKQSGSTRLLGDELRRMRQERGLGLKDVAPVIRGSVSKVSRLERGESPPKERDVWDLVHFYRVPAERLRMIEELLQQTRSEEWWQQYTDVTPAFLRRLISLEGQAEKIYTYETHVVPGLLQTPAYTRVLISAALHGASKDAIERRVRLRQGRRAAFRAGRPRVVALLEEAVLRRLVGSPEVMREQLQYLIDIGRQGGINIRVIPFSNGADAVPLSSVTHLHFDDGGPPELVYLEHLNSAQYLTRPREIDQYRHVLNRLSGCAADRKESERLLKEAIAGFS</sequence>
<dbReference type="Gene3D" id="1.10.260.40">
    <property type="entry name" value="lambda repressor-like DNA-binding domains"/>
    <property type="match status" value="1"/>
</dbReference>
<evidence type="ECO:0000256" key="1">
    <source>
        <dbReference type="SAM" id="MobiDB-lite"/>
    </source>
</evidence>
<dbReference type="Proteomes" id="UP000327000">
    <property type="component" value="Unassembled WGS sequence"/>
</dbReference>
<dbReference type="InterPro" id="IPR001387">
    <property type="entry name" value="Cro/C1-type_HTH"/>
</dbReference>
<dbReference type="SMART" id="SM00530">
    <property type="entry name" value="HTH_XRE"/>
    <property type="match status" value="1"/>
</dbReference>
<protein>
    <submittedName>
        <fullName evidence="3">Helix-turn-helix domain-containing protein</fullName>
    </submittedName>
</protein>
<evidence type="ECO:0000313" key="4">
    <source>
        <dbReference type="Proteomes" id="UP000327000"/>
    </source>
</evidence>
<comment type="caution">
    <text evidence="3">The sequence shown here is derived from an EMBL/GenBank/DDBJ whole genome shotgun (WGS) entry which is preliminary data.</text>
</comment>
<reference evidence="3 4" key="1">
    <citation type="journal article" date="2019" name="Microb. Cell Fact.">
        <title>Exploring novel herbicidin analogues by transcriptional regulator overexpression and MS/MS molecular networking.</title>
        <authorList>
            <person name="Shi Y."/>
            <person name="Gu R."/>
            <person name="Li Y."/>
            <person name="Wang X."/>
            <person name="Ren W."/>
            <person name="Li X."/>
            <person name="Wang L."/>
            <person name="Xie Y."/>
            <person name="Hong B."/>
        </authorList>
    </citation>
    <scope>NUCLEOTIDE SEQUENCE [LARGE SCALE GENOMIC DNA]</scope>
    <source>
        <strain evidence="3 4">US-43</strain>
    </source>
</reference>
<dbReference type="Pfam" id="PF19054">
    <property type="entry name" value="DUF5753"/>
    <property type="match status" value="1"/>
</dbReference>
<dbReference type="InterPro" id="IPR043917">
    <property type="entry name" value="DUF5753"/>
</dbReference>
<evidence type="ECO:0000313" key="3">
    <source>
        <dbReference type="EMBL" id="KAB7847226.1"/>
    </source>
</evidence>
<proteinExistence type="predicted"/>
<name>A0A5N5W9X2_STRMB</name>
<dbReference type="CDD" id="cd00093">
    <property type="entry name" value="HTH_XRE"/>
    <property type="match status" value="1"/>
</dbReference>
<evidence type="ECO:0000259" key="2">
    <source>
        <dbReference type="PROSITE" id="PS50943"/>
    </source>
</evidence>
<dbReference type="EMBL" id="VOKX01000016">
    <property type="protein sequence ID" value="KAB7847226.1"/>
    <property type="molecule type" value="Genomic_DNA"/>
</dbReference>
<gene>
    <name evidence="3" type="ORF">FRZ00_10935</name>
</gene>
<dbReference type="AlphaFoldDB" id="A0A5N5W9X2"/>